<protein>
    <recommendedName>
        <fullName evidence="3">Myb/SANT-like domain-containing protein</fullName>
    </recommendedName>
</protein>
<proteinExistence type="predicted"/>
<reference evidence="1" key="1">
    <citation type="journal article" date="2020" name="New Phytol.">
        <title>Comparative genomics reveals dynamic genome evolution in host specialist ectomycorrhizal fungi.</title>
        <authorList>
            <person name="Lofgren L.A."/>
            <person name="Nguyen N.H."/>
            <person name="Vilgalys R."/>
            <person name="Ruytinx J."/>
            <person name="Liao H.L."/>
            <person name="Branco S."/>
            <person name="Kuo A."/>
            <person name="LaButti K."/>
            <person name="Lipzen A."/>
            <person name="Andreopoulos W."/>
            <person name="Pangilinan J."/>
            <person name="Riley R."/>
            <person name="Hundley H."/>
            <person name="Na H."/>
            <person name="Barry K."/>
            <person name="Grigoriev I.V."/>
            <person name="Stajich J.E."/>
            <person name="Kennedy P.G."/>
        </authorList>
    </citation>
    <scope>NUCLEOTIDE SEQUENCE</scope>
    <source>
        <strain evidence="1">FC423</strain>
    </source>
</reference>
<dbReference type="GeneID" id="64693815"/>
<keyword evidence="2" id="KW-1185">Reference proteome</keyword>
<dbReference type="AlphaFoldDB" id="A0A9P7JRE8"/>
<organism evidence="1 2">
    <name type="scientific">Suillus discolor</name>
    <dbReference type="NCBI Taxonomy" id="1912936"/>
    <lineage>
        <taxon>Eukaryota</taxon>
        <taxon>Fungi</taxon>
        <taxon>Dikarya</taxon>
        <taxon>Basidiomycota</taxon>
        <taxon>Agaricomycotina</taxon>
        <taxon>Agaricomycetes</taxon>
        <taxon>Agaricomycetidae</taxon>
        <taxon>Boletales</taxon>
        <taxon>Suillineae</taxon>
        <taxon>Suillaceae</taxon>
        <taxon>Suillus</taxon>
    </lineage>
</organism>
<sequence length="171" mass="19236">MATKSVISHRAYDQRGKQIFVAVATFIICSQLQLIQMSIPKEKAQWEDAEVDAFLDYLISQRSKLAGTNFKEPTCNEASLKIAGLKKSGPVKMASHCKVKWAGLKSTYNAIEKYCNRSGCHWDRDRGASIQGEAAVESVWSEFIQASSGKSMKLFKNTGWRFYSKMEQILP</sequence>
<dbReference type="OrthoDB" id="2668854at2759"/>
<name>A0A9P7JRE8_9AGAM</name>
<dbReference type="EMBL" id="JABBWM010000045">
    <property type="protein sequence ID" value="KAG2103074.1"/>
    <property type="molecule type" value="Genomic_DNA"/>
</dbReference>
<comment type="caution">
    <text evidence="1">The sequence shown here is derived from an EMBL/GenBank/DDBJ whole genome shotgun (WGS) entry which is preliminary data.</text>
</comment>
<gene>
    <name evidence="1" type="ORF">F5147DRAFT_580616</name>
</gene>
<dbReference type="Proteomes" id="UP000823399">
    <property type="component" value="Unassembled WGS sequence"/>
</dbReference>
<feature type="non-terminal residue" evidence="1">
    <location>
        <position position="1"/>
    </location>
</feature>
<evidence type="ECO:0000313" key="1">
    <source>
        <dbReference type="EMBL" id="KAG2103074.1"/>
    </source>
</evidence>
<dbReference type="RefSeq" id="XP_041290378.1">
    <property type="nucleotide sequence ID" value="XM_041431556.1"/>
</dbReference>
<accession>A0A9P7JRE8</accession>
<evidence type="ECO:0000313" key="2">
    <source>
        <dbReference type="Proteomes" id="UP000823399"/>
    </source>
</evidence>
<evidence type="ECO:0008006" key="3">
    <source>
        <dbReference type="Google" id="ProtNLM"/>
    </source>
</evidence>